<sequence length="123" mass="13607">MSNSTPTVDVALLSAGFHASILSTVVVDARTEDHPLIYVNPAFEQLTGYAAADVLGRNCRFLQGDRNQQDQTQRRNLREAIAAEQPVTVVLRNHRRDGTPFLCELTLRFVQDASGTLTHILGF</sequence>
<keyword evidence="6" id="KW-1185">Reference proteome</keyword>
<dbReference type="PANTHER" id="PTHR47429">
    <property type="entry name" value="PROTEIN TWIN LOV 1"/>
    <property type="match status" value="1"/>
</dbReference>
<dbReference type="CDD" id="cd00130">
    <property type="entry name" value="PAS"/>
    <property type="match status" value="1"/>
</dbReference>
<organism evidence="5 6">
    <name type="scientific">Deinococcus ruber</name>
    <dbReference type="NCBI Taxonomy" id="1848197"/>
    <lineage>
        <taxon>Bacteria</taxon>
        <taxon>Thermotogati</taxon>
        <taxon>Deinococcota</taxon>
        <taxon>Deinococci</taxon>
        <taxon>Deinococcales</taxon>
        <taxon>Deinococcaceae</taxon>
        <taxon>Deinococcus</taxon>
    </lineage>
</organism>
<reference evidence="5" key="1">
    <citation type="journal article" date="2014" name="Int. J. Syst. Evol. Microbiol.">
        <title>Complete genome sequence of Corynebacterium casei LMG S-19264T (=DSM 44701T), isolated from a smear-ripened cheese.</title>
        <authorList>
            <consortium name="US DOE Joint Genome Institute (JGI-PGF)"/>
            <person name="Walter F."/>
            <person name="Albersmeier A."/>
            <person name="Kalinowski J."/>
            <person name="Ruckert C."/>
        </authorList>
    </citation>
    <scope>NUCLEOTIDE SEQUENCE</scope>
    <source>
        <strain evidence="5">JCM 31311</strain>
    </source>
</reference>
<dbReference type="PROSITE" id="PS50112">
    <property type="entry name" value="PAS"/>
    <property type="match status" value="1"/>
</dbReference>
<gene>
    <name evidence="5" type="ORF">GCM10008957_34900</name>
</gene>
<name>A0A918CEY2_9DEIO</name>
<dbReference type="EMBL" id="BMQL01000023">
    <property type="protein sequence ID" value="GGR19413.1"/>
    <property type="molecule type" value="Genomic_DNA"/>
</dbReference>
<dbReference type="InterPro" id="IPR035965">
    <property type="entry name" value="PAS-like_dom_sf"/>
</dbReference>
<keyword evidence="1" id="KW-0285">Flavoprotein</keyword>
<feature type="domain" description="PAS" evidence="4">
    <location>
        <begin position="25"/>
        <end position="84"/>
    </location>
</feature>
<accession>A0A918CEY2</accession>
<dbReference type="Pfam" id="PF13426">
    <property type="entry name" value="PAS_9"/>
    <property type="match status" value="1"/>
</dbReference>
<keyword evidence="2" id="KW-0288">FMN</keyword>
<protein>
    <recommendedName>
        <fullName evidence="4">PAS domain-containing protein</fullName>
    </recommendedName>
</protein>
<comment type="caution">
    <text evidence="5">The sequence shown here is derived from an EMBL/GenBank/DDBJ whole genome shotgun (WGS) entry which is preliminary data.</text>
</comment>
<evidence type="ECO:0000313" key="6">
    <source>
        <dbReference type="Proteomes" id="UP000603865"/>
    </source>
</evidence>
<evidence type="ECO:0000256" key="2">
    <source>
        <dbReference type="ARBA" id="ARBA00022643"/>
    </source>
</evidence>
<keyword evidence="3" id="KW-0157">Chromophore</keyword>
<evidence type="ECO:0000259" key="4">
    <source>
        <dbReference type="PROSITE" id="PS50112"/>
    </source>
</evidence>
<dbReference type="Proteomes" id="UP000603865">
    <property type="component" value="Unassembled WGS sequence"/>
</dbReference>
<dbReference type="PANTHER" id="PTHR47429:SF2">
    <property type="entry name" value="PROTEIN TWIN LOV 1"/>
    <property type="match status" value="1"/>
</dbReference>
<dbReference type="InterPro" id="IPR000014">
    <property type="entry name" value="PAS"/>
</dbReference>
<reference evidence="5" key="2">
    <citation type="submission" date="2020-09" db="EMBL/GenBank/DDBJ databases">
        <authorList>
            <person name="Sun Q."/>
            <person name="Ohkuma M."/>
        </authorList>
    </citation>
    <scope>NUCLEOTIDE SEQUENCE</scope>
    <source>
        <strain evidence="5">JCM 31311</strain>
    </source>
</reference>
<dbReference type="RefSeq" id="WP_189091792.1">
    <property type="nucleotide sequence ID" value="NZ_BMQL01000023.1"/>
</dbReference>
<dbReference type="NCBIfam" id="TIGR00229">
    <property type="entry name" value="sensory_box"/>
    <property type="match status" value="1"/>
</dbReference>
<dbReference type="SMART" id="SM00091">
    <property type="entry name" value="PAS"/>
    <property type="match status" value="1"/>
</dbReference>
<evidence type="ECO:0000256" key="3">
    <source>
        <dbReference type="ARBA" id="ARBA00022991"/>
    </source>
</evidence>
<evidence type="ECO:0000256" key="1">
    <source>
        <dbReference type="ARBA" id="ARBA00022630"/>
    </source>
</evidence>
<dbReference type="Gene3D" id="3.30.450.20">
    <property type="entry name" value="PAS domain"/>
    <property type="match status" value="1"/>
</dbReference>
<dbReference type="SUPFAM" id="SSF55785">
    <property type="entry name" value="PYP-like sensor domain (PAS domain)"/>
    <property type="match status" value="1"/>
</dbReference>
<dbReference type="AlphaFoldDB" id="A0A918CEY2"/>
<evidence type="ECO:0000313" key="5">
    <source>
        <dbReference type="EMBL" id="GGR19413.1"/>
    </source>
</evidence>
<proteinExistence type="predicted"/>